<dbReference type="PANTHER" id="PTHR11202:SF22">
    <property type="entry name" value="PROTEIN ENABLED"/>
    <property type="match status" value="1"/>
</dbReference>
<dbReference type="GO" id="GO:0005829">
    <property type="term" value="C:cytosol"/>
    <property type="evidence" value="ECO:0007669"/>
    <property type="project" value="UniProtKB-ARBA"/>
</dbReference>
<evidence type="ECO:0000259" key="11">
    <source>
        <dbReference type="PROSITE" id="PS50229"/>
    </source>
</evidence>
<feature type="compositionally biased region" description="Pro residues" evidence="10">
    <location>
        <begin position="204"/>
        <end position="225"/>
    </location>
</feature>
<keyword evidence="13" id="KW-1185">Reference proteome</keyword>
<feature type="region of interest" description="Disordered" evidence="10">
    <location>
        <begin position="161"/>
        <end position="360"/>
    </location>
</feature>
<keyword evidence="8" id="KW-0206">Cytoskeleton</keyword>
<comment type="caution">
    <text evidence="12">The sequence shown here is derived from an EMBL/GenBank/DDBJ whole genome shotgun (WGS) entry which is preliminary data.</text>
</comment>
<feature type="compositionally biased region" description="Gly residues" evidence="10">
    <location>
        <begin position="265"/>
        <end position="284"/>
    </location>
</feature>
<reference evidence="12 13" key="1">
    <citation type="submission" date="2024-01" db="EMBL/GenBank/DDBJ databases">
        <title>The genome of the rayed Mediterranean limpet Patella caerulea (Linnaeus, 1758).</title>
        <authorList>
            <person name="Anh-Thu Weber A."/>
            <person name="Halstead-Nussloch G."/>
        </authorList>
    </citation>
    <scope>NUCLEOTIDE SEQUENCE [LARGE SCALE GENOMIC DNA]</scope>
    <source>
        <strain evidence="12">AATW-2023a</strain>
        <tissue evidence="12">Whole specimen</tissue>
    </source>
</reference>
<evidence type="ECO:0000256" key="2">
    <source>
        <dbReference type="ARBA" id="ARBA00004510"/>
    </source>
</evidence>
<dbReference type="PANTHER" id="PTHR11202">
    <property type="entry name" value="SPROUTY-RELATED, EVH1 DOMAIN-CONTAINING PROTEIN FAMILY MEMBER"/>
    <property type="match status" value="1"/>
</dbReference>
<dbReference type="PRINTS" id="PR01217">
    <property type="entry name" value="PRICHEXTENSN"/>
</dbReference>
<dbReference type="Gene3D" id="2.30.29.30">
    <property type="entry name" value="Pleckstrin-homology domain (PH domain)/Phosphotyrosine-binding domain (PTB)"/>
    <property type="match status" value="1"/>
</dbReference>
<name>A0AAN8PQJ9_PATCE</name>
<evidence type="ECO:0000313" key="13">
    <source>
        <dbReference type="Proteomes" id="UP001347796"/>
    </source>
</evidence>
<dbReference type="InterPro" id="IPR038023">
    <property type="entry name" value="VASP_sf"/>
</dbReference>
<dbReference type="EMBL" id="JAZGQO010000007">
    <property type="protein sequence ID" value="KAK6181484.1"/>
    <property type="molecule type" value="Genomic_DNA"/>
</dbReference>
<comment type="similarity">
    <text evidence="3">Belongs to the Ena/VASP family.</text>
</comment>
<dbReference type="AlphaFoldDB" id="A0AAN8PQJ9"/>
<gene>
    <name evidence="12" type="ORF">SNE40_009326</name>
</gene>
<dbReference type="SUPFAM" id="SSF118370">
    <property type="entry name" value="Vasodilator-stimulated phosphoprotein, VASP, tetramerisation domain"/>
    <property type="match status" value="1"/>
</dbReference>
<evidence type="ECO:0000313" key="12">
    <source>
        <dbReference type="EMBL" id="KAK6181484.1"/>
    </source>
</evidence>
<dbReference type="Pfam" id="PF08776">
    <property type="entry name" value="VASP_tetra"/>
    <property type="match status" value="1"/>
</dbReference>
<dbReference type="GO" id="GO:0003779">
    <property type="term" value="F:actin binding"/>
    <property type="evidence" value="ECO:0007669"/>
    <property type="project" value="UniProtKB-KW"/>
</dbReference>
<feature type="compositionally biased region" description="Polar residues" evidence="10">
    <location>
        <begin position="324"/>
        <end position="360"/>
    </location>
</feature>
<sequence>MSEMAIIAARASVMIYDDANRKWMPSGQTQGLSKVQIYHHTTNNTFRVVGRKIQDHEVVINCAVLKGLKYNQATPTFHQWRDNRNVYGLNFASKEEAEQFAQTMLTALDTLNNMYRTPPPVTPAPPPPQTIYSQINVVGPIDTDSDRHQRDDYQVHKRQISGGDENLHDGGHYDSSPSVPQAPPAPTPPAPPPAPAPSSAQPGAPKPPPVPNIGAPPPPPPPPAGGQPNSSEASAPVSGLAAALQGAKLKKVQKTEENNSISDSIGGGGGGSGSGTMGRGGNAGIGDVMSEMQKKLLQRRLKAENVGQEPDSTSAPAPTKSWDKSNAIQSKQMNGSESPKITRNASLTGQENISSLSGSSDLETMKQEIIMEMRQEIQKMKLEILSVIRQELGHR</sequence>
<dbReference type="FunFam" id="2.30.29.30:FF:000047">
    <property type="entry name" value="vasodilator-stimulated phosphoprotein isoform X2"/>
    <property type="match status" value="1"/>
</dbReference>
<evidence type="ECO:0000256" key="4">
    <source>
        <dbReference type="ARBA" id="ARBA00022490"/>
    </source>
</evidence>
<dbReference type="GO" id="GO:0017124">
    <property type="term" value="F:SH3 domain binding"/>
    <property type="evidence" value="ECO:0007669"/>
    <property type="project" value="UniProtKB-KW"/>
</dbReference>
<keyword evidence="4" id="KW-0963">Cytoplasm</keyword>
<evidence type="ECO:0000256" key="3">
    <source>
        <dbReference type="ARBA" id="ARBA00009785"/>
    </source>
</evidence>
<dbReference type="GO" id="GO:0005856">
    <property type="term" value="C:cytoskeleton"/>
    <property type="evidence" value="ECO:0007669"/>
    <property type="project" value="UniProtKB-SubCell"/>
</dbReference>
<keyword evidence="9" id="KW-0966">Cell projection</keyword>
<keyword evidence="7" id="KW-0009">Actin-binding</keyword>
<evidence type="ECO:0000256" key="10">
    <source>
        <dbReference type="SAM" id="MobiDB-lite"/>
    </source>
</evidence>
<accession>A0AAN8PQJ9</accession>
<dbReference type="InterPro" id="IPR000697">
    <property type="entry name" value="WH1/EVH1_dom"/>
</dbReference>
<dbReference type="SMART" id="SM00461">
    <property type="entry name" value="WH1"/>
    <property type="match status" value="1"/>
</dbReference>
<keyword evidence="5" id="KW-0597">Phosphoprotein</keyword>
<keyword evidence="6" id="KW-0729">SH3-binding</keyword>
<evidence type="ECO:0000256" key="9">
    <source>
        <dbReference type="ARBA" id="ARBA00023273"/>
    </source>
</evidence>
<feature type="domain" description="WH1" evidence="11">
    <location>
        <begin position="1"/>
        <end position="111"/>
    </location>
</feature>
<protein>
    <recommendedName>
        <fullName evidence="11">WH1 domain-containing protein</fullName>
    </recommendedName>
</protein>
<organism evidence="12 13">
    <name type="scientific">Patella caerulea</name>
    <name type="common">Rayed Mediterranean limpet</name>
    <dbReference type="NCBI Taxonomy" id="87958"/>
    <lineage>
        <taxon>Eukaryota</taxon>
        <taxon>Metazoa</taxon>
        <taxon>Spiralia</taxon>
        <taxon>Lophotrochozoa</taxon>
        <taxon>Mollusca</taxon>
        <taxon>Gastropoda</taxon>
        <taxon>Patellogastropoda</taxon>
        <taxon>Patelloidea</taxon>
        <taxon>Patellidae</taxon>
        <taxon>Patella</taxon>
    </lineage>
</organism>
<dbReference type="PROSITE" id="PS50229">
    <property type="entry name" value="WH1"/>
    <property type="match status" value="1"/>
</dbReference>
<evidence type="ECO:0000256" key="5">
    <source>
        <dbReference type="ARBA" id="ARBA00022553"/>
    </source>
</evidence>
<dbReference type="GO" id="GO:0030054">
    <property type="term" value="C:cell junction"/>
    <property type="evidence" value="ECO:0007669"/>
    <property type="project" value="UniProtKB-ARBA"/>
</dbReference>
<dbReference type="SUPFAM" id="SSF50729">
    <property type="entry name" value="PH domain-like"/>
    <property type="match status" value="1"/>
</dbReference>
<evidence type="ECO:0000256" key="6">
    <source>
        <dbReference type="ARBA" id="ARBA00023036"/>
    </source>
</evidence>
<evidence type="ECO:0000256" key="1">
    <source>
        <dbReference type="ARBA" id="ARBA00004245"/>
    </source>
</evidence>
<dbReference type="InterPro" id="IPR011993">
    <property type="entry name" value="PH-like_dom_sf"/>
</dbReference>
<dbReference type="InterPro" id="IPR014885">
    <property type="entry name" value="VASP_tetra"/>
</dbReference>
<evidence type="ECO:0000256" key="8">
    <source>
        <dbReference type="ARBA" id="ARBA00023212"/>
    </source>
</evidence>
<dbReference type="GO" id="GO:0030027">
    <property type="term" value="C:lamellipodium"/>
    <property type="evidence" value="ECO:0007669"/>
    <property type="project" value="UniProtKB-SubCell"/>
</dbReference>
<dbReference type="Gene3D" id="1.20.5.1160">
    <property type="entry name" value="Vasodilator-stimulated phosphoprotein"/>
    <property type="match status" value="1"/>
</dbReference>
<dbReference type="Proteomes" id="UP001347796">
    <property type="component" value="Unassembled WGS sequence"/>
</dbReference>
<feature type="compositionally biased region" description="Pro residues" evidence="10">
    <location>
        <begin position="180"/>
        <end position="196"/>
    </location>
</feature>
<dbReference type="Pfam" id="PF00568">
    <property type="entry name" value="WH1"/>
    <property type="match status" value="1"/>
</dbReference>
<proteinExistence type="inferred from homology"/>
<comment type="subcellular location">
    <subcellularLocation>
        <location evidence="2">Cell projection</location>
        <location evidence="2">Lamellipodium</location>
    </subcellularLocation>
    <subcellularLocation>
        <location evidence="1">Cytoplasm</location>
        <location evidence="1">Cytoskeleton</location>
    </subcellularLocation>
</comment>
<dbReference type="CDD" id="cd01207">
    <property type="entry name" value="EVH1_Ena_VASP-like"/>
    <property type="match status" value="1"/>
</dbReference>
<evidence type="ECO:0000256" key="7">
    <source>
        <dbReference type="ARBA" id="ARBA00023203"/>
    </source>
</evidence>